<keyword evidence="4 7" id="KW-0812">Transmembrane</keyword>
<evidence type="ECO:0000256" key="4">
    <source>
        <dbReference type="ARBA" id="ARBA00022692"/>
    </source>
</evidence>
<feature type="transmembrane region" description="Helical" evidence="7">
    <location>
        <begin position="102"/>
        <end position="123"/>
    </location>
</feature>
<dbReference type="AlphaFoldDB" id="A0A061QLJ1"/>
<comment type="similarity">
    <text evidence="2 7">Belongs to the dicarboxylate/amino acid:cation symporter (DAACS) (TC 2.A.23) family.</text>
</comment>
<dbReference type="PANTHER" id="PTHR11958">
    <property type="entry name" value="SODIUM/DICARBOXYLATE SYMPORTER-RELATED"/>
    <property type="match status" value="1"/>
</dbReference>
<dbReference type="InterPro" id="IPR036458">
    <property type="entry name" value="Na:dicarbo_symporter_sf"/>
</dbReference>
<evidence type="ECO:0000256" key="1">
    <source>
        <dbReference type="ARBA" id="ARBA00004141"/>
    </source>
</evidence>
<feature type="transmembrane region" description="Helical" evidence="7">
    <location>
        <begin position="70"/>
        <end position="90"/>
    </location>
</feature>
<protein>
    <recommendedName>
        <fullName evidence="7">Amino acid transporter</fullName>
    </recommendedName>
</protein>
<name>A0A061QLJ1_CUPSA</name>
<evidence type="ECO:0000256" key="5">
    <source>
        <dbReference type="ARBA" id="ARBA00022989"/>
    </source>
</evidence>
<dbReference type="GO" id="GO:0005313">
    <property type="term" value="F:L-glutamate transmembrane transporter activity"/>
    <property type="evidence" value="ECO:0007669"/>
    <property type="project" value="TreeGrafter"/>
</dbReference>
<dbReference type="GO" id="GO:0015175">
    <property type="term" value="F:neutral L-amino acid transmembrane transporter activity"/>
    <property type="evidence" value="ECO:0007669"/>
    <property type="project" value="TreeGrafter"/>
</dbReference>
<organism evidence="9">
    <name type="scientific">Cupiennius salei</name>
    <name type="common">American wandering spider</name>
    <dbReference type="NCBI Taxonomy" id="6928"/>
    <lineage>
        <taxon>Eukaryota</taxon>
        <taxon>Metazoa</taxon>
        <taxon>Ecdysozoa</taxon>
        <taxon>Arthropoda</taxon>
        <taxon>Chelicerata</taxon>
        <taxon>Arachnida</taxon>
        <taxon>Araneae</taxon>
        <taxon>Araneomorphae</taxon>
        <taxon>Entelegynae</taxon>
        <taxon>Lycosoidea</taxon>
        <taxon>Ctenidae</taxon>
        <taxon>Cupiennius</taxon>
    </lineage>
</organism>
<dbReference type="EMBL" id="GBFC01000064">
    <property type="protein sequence ID" value="JAC59274.1"/>
    <property type="molecule type" value="mRNA"/>
</dbReference>
<keyword evidence="5 7" id="KW-1133">Transmembrane helix</keyword>
<dbReference type="GO" id="GO:0005886">
    <property type="term" value="C:plasma membrane"/>
    <property type="evidence" value="ECO:0007669"/>
    <property type="project" value="TreeGrafter"/>
</dbReference>
<feature type="transmembrane region" description="Helical" evidence="7">
    <location>
        <begin position="393"/>
        <end position="411"/>
    </location>
</feature>
<dbReference type="Pfam" id="PF00375">
    <property type="entry name" value="SDF"/>
    <property type="match status" value="1"/>
</dbReference>
<feature type="transmembrane region" description="Helical" evidence="7">
    <location>
        <begin position="208"/>
        <end position="228"/>
    </location>
</feature>
<feature type="transmembrane region" description="Helical" evidence="7">
    <location>
        <begin position="417"/>
        <end position="438"/>
    </location>
</feature>
<feature type="transmembrane region" description="Helical" evidence="7">
    <location>
        <begin position="356"/>
        <end position="381"/>
    </location>
</feature>
<reference evidence="9" key="1">
    <citation type="submission" date="2014-05" db="EMBL/GenBank/DDBJ databases">
        <title>Assembled transcriptome sequences from leg hypodermis of the spider Cupiennius salei.</title>
        <authorList>
            <person name="French A.S."/>
            <person name="Li A.W."/>
            <person name="Meisner S."/>
            <person name="Torkkeli P.H."/>
        </authorList>
    </citation>
    <scope>NUCLEOTIDE SEQUENCE</scope>
    <source>
        <tissue evidence="9">Leg</tissue>
    </source>
</reference>
<evidence type="ECO:0000256" key="7">
    <source>
        <dbReference type="RuleBase" id="RU361216"/>
    </source>
</evidence>
<dbReference type="SUPFAM" id="SSF118215">
    <property type="entry name" value="Proton glutamate symport protein"/>
    <property type="match status" value="1"/>
</dbReference>
<keyword evidence="3 7" id="KW-0813">Transport</keyword>
<proteinExistence type="evidence at transcript level"/>
<dbReference type="Gene3D" id="1.10.3860.10">
    <property type="entry name" value="Sodium:dicarboxylate symporter"/>
    <property type="match status" value="1"/>
</dbReference>
<sequence length="517" mass="56116">MAAKEDGGDKRKKRGSGDEGCTVSPWCRRNGFLLLLLLATVVGYILGVVLKPLDLSNHTLHLIGYPGQLVIRSFLMIIVPLLFCSLVLGVSSLRKGGDARMVALTICFFLALSTLSAIMGAAAGHLVHPGQKISSAAAPSEGKMSGRKGLILDSMLDLLWNAVPDNIVEATFVKEYTHVEVLNTTLSSDDSLNSTVIYKKTLQQKRGVNFMGLLTFSILFGCALAVLGEKGEQLHQVIEQLNAVVMSIMGYCLSLLPLGMFFWMLREGLESGAPAQLLGHLGLFLATAFGCIAFHQIVLLPLLYLVFIRKNPVRYHLNLLPAILTAFGTSSSAATLPMTVRCAEETNRLNRCVTRFVLPLGMVIHMNGGTFYMVLSSLFLAQLEGIQIGMPETVVMCVTSILLFISAPATAGGGNPVYLLTVLAAGGVSRPQFISIVLSMEWLMERFRTVMNVVADSYVAAIVERLCSNRLPPEDGPEVCDPYPSPVLHGYDHETVLRHGEVCRSCGSTIEMTHRET</sequence>
<keyword evidence="7" id="KW-0769">Symport</keyword>
<dbReference type="PANTHER" id="PTHR11958:SF63">
    <property type="entry name" value="AMINO ACID TRANSPORTER"/>
    <property type="match status" value="1"/>
</dbReference>
<feature type="transmembrane region" description="Helical" evidence="7">
    <location>
        <begin position="319"/>
        <end position="336"/>
    </location>
</feature>
<evidence type="ECO:0000256" key="8">
    <source>
        <dbReference type="SAM" id="MobiDB-lite"/>
    </source>
</evidence>
<gene>
    <name evidence="9" type="primary">CSH_0407</name>
</gene>
<accession>A0A061QLJ1</accession>
<comment type="subcellular location">
    <subcellularLocation>
        <location evidence="1 7">Membrane</location>
        <topology evidence="1 7">Multi-pass membrane protein</topology>
    </subcellularLocation>
</comment>
<evidence type="ECO:0000256" key="6">
    <source>
        <dbReference type="ARBA" id="ARBA00023136"/>
    </source>
</evidence>
<keyword evidence="6 7" id="KW-0472">Membrane</keyword>
<feature type="region of interest" description="Disordered" evidence="8">
    <location>
        <begin position="1"/>
        <end position="20"/>
    </location>
</feature>
<dbReference type="PRINTS" id="PR00173">
    <property type="entry name" value="EDTRNSPORT"/>
</dbReference>
<dbReference type="InterPro" id="IPR050746">
    <property type="entry name" value="DAACS"/>
</dbReference>
<evidence type="ECO:0000256" key="3">
    <source>
        <dbReference type="ARBA" id="ARBA00022448"/>
    </source>
</evidence>
<feature type="transmembrane region" description="Helical" evidence="7">
    <location>
        <begin position="283"/>
        <end position="307"/>
    </location>
</feature>
<feature type="transmembrane region" description="Helical" evidence="7">
    <location>
        <begin position="32"/>
        <end position="50"/>
    </location>
</feature>
<dbReference type="GO" id="GO:0015501">
    <property type="term" value="F:glutamate:sodium symporter activity"/>
    <property type="evidence" value="ECO:0007669"/>
    <property type="project" value="TreeGrafter"/>
</dbReference>
<dbReference type="InterPro" id="IPR001991">
    <property type="entry name" value="Na-dicarboxylate_symporter"/>
</dbReference>
<feature type="transmembrane region" description="Helical" evidence="7">
    <location>
        <begin position="240"/>
        <end position="263"/>
    </location>
</feature>
<evidence type="ECO:0000256" key="2">
    <source>
        <dbReference type="ARBA" id="ARBA00006148"/>
    </source>
</evidence>
<evidence type="ECO:0000313" key="9">
    <source>
        <dbReference type="EMBL" id="JAC59274.1"/>
    </source>
</evidence>